<feature type="transmembrane region" description="Helical" evidence="1">
    <location>
        <begin position="58"/>
        <end position="77"/>
    </location>
</feature>
<dbReference type="EMBL" id="VSRR010003542">
    <property type="protein sequence ID" value="MPC36538.1"/>
    <property type="molecule type" value="Genomic_DNA"/>
</dbReference>
<keyword evidence="1" id="KW-1133">Transmembrane helix</keyword>
<evidence type="ECO:0000256" key="2">
    <source>
        <dbReference type="SAM" id="SignalP"/>
    </source>
</evidence>
<keyword evidence="1" id="KW-0472">Membrane</keyword>
<name>A0A5B7ETI8_PORTR</name>
<keyword evidence="1" id="KW-0812">Transmembrane</keyword>
<gene>
    <name evidence="3" type="ORF">E2C01_030000</name>
</gene>
<feature type="chain" id="PRO_5022901235" evidence="2">
    <location>
        <begin position="31"/>
        <end position="108"/>
    </location>
</feature>
<keyword evidence="2" id="KW-0732">Signal</keyword>
<evidence type="ECO:0000313" key="4">
    <source>
        <dbReference type="Proteomes" id="UP000324222"/>
    </source>
</evidence>
<accession>A0A5B7ETI8</accession>
<proteinExistence type="predicted"/>
<keyword evidence="4" id="KW-1185">Reference proteome</keyword>
<evidence type="ECO:0000256" key="1">
    <source>
        <dbReference type="SAM" id="Phobius"/>
    </source>
</evidence>
<comment type="caution">
    <text evidence="3">The sequence shown here is derived from an EMBL/GenBank/DDBJ whole genome shotgun (WGS) entry which is preliminary data.</text>
</comment>
<feature type="signal peptide" evidence="2">
    <location>
        <begin position="1"/>
        <end position="30"/>
    </location>
</feature>
<organism evidence="3 4">
    <name type="scientific">Portunus trituberculatus</name>
    <name type="common">Swimming crab</name>
    <name type="synonym">Neptunus trituberculatus</name>
    <dbReference type="NCBI Taxonomy" id="210409"/>
    <lineage>
        <taxon>Eukaryota</taxon>
        <taxon>Metazoa</taxon>
        <taxon>Ecdysozoa</taxon>
        <taxon>Arthropoda</taxon>
        <taxon>Crustacea</taxon>
        <taxon>Multicrustacea</taxon>
        <taxon>Malacostraca</taxon>
        <taxon>Eumalacostraca</taxon>
        <taxon>Eucarida</taxon>
        <taxon>Decapoda</taxon>
        <taxon>Pleocyemata</taxon>
        <taxon>Brachyura</taxon>
        <taxon>Eubrachyura</taxon>
        <taxon>Portunoidea</taxon>
        <taxon>Portunidae</taxon>
        <taxon>Portuninae</taxon>
        <taxon>Portunus</taxon>
    </lineage>
</organism>
<evidence type="ECO:0000313" key="3">
    <source>
        <dbReference type="EMBL" id="MPC36538.1"/>
    </source>
</evidence>
<reference evidence="3 4" key="1">
    <citation type="submission" date="2019-05" db="EMBL/GenBank/DDBJ databases">
        <title>Another draft genome of Portunus trituberculatus and its Hox gene families provides insights of decapod evolution.</title>
        <authorList>
            <person name="Jeong J.-H."/>
            <person name="Song I."/>
            <person name="Kim S."/>
            <person name="Choi T."/>
            <person name="Kim D."/>
            <person name="Ryu S."/>
            <person name="Kim W."/>
        </authorList>
    </citation>
    <scope>NUCLEOTIDE SEQUENCE [LARGE SCALE GENOMIC DNA]</scope>
    <source>
        <tissue evidence="3">Muscle</tissue>
    </source>
</reference>
<dbReference type="AlphaFoldDB" id="A0A5B7ETI8"/>
<dbReference type="Proteomes" id="UP000324222">
    <property type="component" value="Unassembled WGS sequence"/>
</dbReference>
<protein>
    <submittedName>
        <fullName evidence="3">Uncharacterized protein</fullName>
    </submittedName>
</protein>
<sequence>MAARFRRSKMSPKPLLLLCIVLIILRVKRAGGPGGGGGGGGGVVVAAEVVVAAAEEEVVVVVVVVVVVSFTSVADLVRCFLDADDYTSHCASFRRFSHASVIPRRCYS</sequence>